<comment type="caution">
    <text evidence="2">The sequence shown here is derived from an EMBL/GenBank/DDBJ whole genome shotgun (WGS) entry which is preliminary data.</text>
</comment>
<dbReference type="OrthoDB" id="267771at2"/>
<evidence type="ECO:0000256" key="1">
    <source>
        <dbReference type="SAM" id="MobiDB-lite"/>
    </source>
</evidence>
<gene>
    <name evidence="2" type="ORF">KOR42_20550</name>
</gene>
<evidence type="ECO:0000313" key="2">
    <source>
        <dbReference type="EMBL" id="TWT58673.1"/>
    </source>
</evidence>
<feature type="region of interest" description="Disordered" evidence="1">
    <location>
        <begin position="47"/>
        <end position="191"/>
    </location>
</feature>
<accession>A0A5C5X8Q1</accession>
<dbReference type="EMBL" id="SIHI01000001">
    <property type="protein sequence ID" value="TWT58673.1"/>
    <property type="molecule type" value="Genomic_DNA"/>
</dbReference>
<keyword evidence="3" id="KW-1185">Reference proteome</keyword>
<proteinExistence type="predicted"/>
<name>A0A5C5X8Q1_9PLAN</name>
<organism evidence="2 3">
    <name type="scientific">Thalassoglobus neptunius</name>
    <dbReference type="NCBI Taxonomy" id="1938619"/>
    <lineage>
        <taxon>Bacteria</taxon>
        <taxon>Pseudomonadati</taxon>
        <taxon>Planctomycetota</taxon>
        <taxon>Planctomycetia</taxon>
        <taxon>Planctomycetales</taxon>
        <taxon>Planctomycetaceae</taxon>
        <taxon>Thalassoglobus</taxon>
    </lineage>
</organism>
<reference evidence="2 3" key="1">
    <citation type="submission" date="2019-02" db="EMBL/GenBank/DDBJ databases">
        <title>Deep-cultivation of Planctomycetes and their phenomic and genomic characterization uncovers novel biology.</title>
        <authorList>
            <person name="Wiegand S."/>
            <person name="Jogler M."/>
            <person name="Boedeker C."/>
            <person name="Pinto D."/>
            <person name="Vollmers J."/>
            <person name="Rivas-Marin E."/>
            <person name="Kohn T."/>
            <person name="Peeters S.H."/>
            <person name="Heuer A."/>
            <person name="Rast P."/>
            <person name="Oberbeckmann S."/>
            <person name="Bunk B."/>
            <person name="Jeske O."/>
            <person name="Meyerdierks A."/>
            <person name="Storesund J.E."/>
            <person name="Kallscheuer N."/>
            <person name="Luecker S."/>
            <person name="Lage O.M."/>
            <person name="Pohl T."/>
            <person name="Merkel B.J."/>
            <person name="Hornburger P."/>
            <person name="Mueller R.-W."/>
            <person name="Bruemmer F."/>
            <person name="Labrenz M."/>
            <person name="Spormann A.M."/>
            <person name="Op Den Camp H."/>
            <person name="Overmann J."/>
            <person name="Amann R."/>
            <person name="Jetten M.S.M."/>
            <person name="Mascher T."/>
            <person name="Medema M.H."/>
            <person name="Devos D.P."/>
            <person name="Kaster A.-K."/>
            <person name="Ovreas L."/>
            <person name="Rohde M."/>
            <person name="Galperin M.Y."/>
            <person name="Jogler C."/>
        </authorList>
    </citation>
    <scope>NUCLEOTIDE SEQUENCE [LARGE SCALE GENOMIC DNA]</scope>
    <source>
        <strain evidence="2 3">KOR42</strain>
    </source>
</reference>
<dbReference type="Proteomes" id="UP000317243">
    <property type="component" value="Unassembled WGS sequence"/>
</dbReference>
<evidence type="ECO:0000313" key="3">
    <source>
        <dbReference type="Proteomes" id="UP000317243"/>
    </source>
</evidence>
<dbReference type="Gene3D" id="2.40.50.870">
    <property type="entry name" value="Protein of unknown function (DUF3299)"/>
    <property type="match status" value="1"/>
</dbReference>
<dbReference type="AlphaFoldDB" id="A0A5C5X8Q1"/>
<feature type="compositionally biased region" description="Acidic residues" evidence="1">
    <location>
        <begin position="164"/>
        <end position="180"/>
    </location>
</feature>
<protein>
    <submittedName>
        <fullName evidence="2">Uncharacterized protein</fullName>
    </submittedName>
</protein>
<feature type="compositionally biased region" description="Polar residues" evidence="1">
    <location>
        <begin position="142"/>
        <end position="163"/>
    </location>
</feature>
<sequence>MSKFMKTRASHQLMSDSVCFLGFLVVIVSFNMLGCSGQDDGFREIEVSDNSSEEPESEIELQSSDIGAAETTGAQQGEDVDSESVAVDATVTPSQGMEPTEASNDQASDADDSLSEVQADAGSGQAPTGDDAAVESEPMPTPNVNSEESLASLDSNASPTLDSENPDADPEAESAEETDPSENAKPNRPRSLEEEMAAMRAKLLGLSDDAAGGEPREIKLLIPNKEFSRDEKTGALRITFDDIDLLKVLNMEPVPVDADKHLPNWLTELDGQRIVLRGWMFPTVKSEGIKRFLFVRDNGICCFGRMAKLYDKLGVTLKEGETTRYIEGRPFDVVGTFVLDPWILDDELDLLYHIEDAEVLEH</sequence>